<proteinExistence type="predicted"/>
<accession>A0A7X9FSP5</accession>
<dbReference type="AlphaFoldDB" id="A0A7X9FSP5"/>
<organism evidence="4 5">
    <name type="scientific">SAR324 cluster bacterium</name>
    <dbReference type="NCBI Taxonomy" id="2024889"/>
    <lineage>
        <taxon>Bacteria</taxon>
        <taxon>Deltaproteobacteria</taxon>
        <taxon>SAR324 cluster</taxon>
    </lineage>
</organism>
<dbReference type="PANTHER" id="PTHR11839">
    <property type="entry name" value="UDP/ADP-SUGAR PYROPHOSPHATASE"/>
    <property type="match status" value="1"/>
</dbReference>
<dbReference type="SUPFAM" id="SSF55811">
    <property type="entry name" value="Nudix"/>
    <property type="match status" value="1"/>
</dbReference>
<dbReference type="GO" id="GO:0016787">
    <property type="term" value="F:hydrolase activity"/>
    <property type="evidence" value="ECO:0007669"/>
    <property type="project" value="UniProtKB-KW"/>
</dbReference>
<dbReference type="PROSITE" id="PS51462">
    <property type="entry name" value="NUDIX"/>
    <property type="match status" value="1"/>
</dbReference>
<reference evidence="4 5" key="1">
    <citation type="journal article" date="2020" name="Biotechnol. Biofuels">
        <title>New insights from the biogas microbiome by comprehensive genome-resolved metagenomics of nearly 1600 species originating from multiple anaerobic digesters.</title>
        <authorList>
            <person name="Campanaro S."/>
            <person name="Treu L."/>
            <person name="Rodriguez-R L.M."/>
            <person name="Kovalovszki A."/>
            <person name="Ziels R.M."/>
            <person name="Maus I."/>
            <person name="Zhu X."/>
            <person name="Kougias P.G."/>
            <person name="Basile A."/>
            <person name="Luo G."/>
            <person name="Schluter A."/>
            <person name="Konstantinidis K.T."/>
            <person name="Angelidaki I."/>
        </authorList>
    </citation>
    <scope>NUCLEOTIDE SEQUENCE [LARGE SCALE GENOMIC DNA]</scope>
    <source>
        <strain evidence="4">AS27yjCOA_65</strain>
    </source>
</reference>
<dbReference type="PANTHER" id="PTHR11839:SF18">
    <property type="entry name" value="NUDIX HYDROLASE DOMAIN-CONTAINING PROTEIN"/>
    <property type="match status" value="1"/>
</dbReference>
<dbReference type="InterPro" id="IPR020084">
    <property type="entry name" value="NUDIX_hydrolase_CS"/>
</dbReference>
<evidence type="ECO:0000259" key="3">
    <source>
        <dbReference type="PROSITE" id="PS51462"/>
    </source>
</evidence>
<evidence type="ECO:0000256" key="1">
    <source>
        <dbReference type="ARBA" id="ARBA00001946"/>
    </source>
</evidence>
<dbReference type="Pfam" id="PF00293">
    <property type="entry name" value="NUDIX"/>
    <property type="match status" value="1"/>
</dbReference>
<comment type="caution">
    <text evidence="4">The sequence shown here is derived from an EMBL/GenBank/DDBJ whole genome shotgun (WGS) entry which is preliminary data.</text>
</comment>
<dbReference type="GO" id="GO:0005829">
    <property type="term" value="C:cytosol"/>
    <property type="evidence" value="ECO:0007669"/>
    <property type="project" value="TreeGrafter"/>
</dbReference>
<dbReference type="InterPro" id="IPR000086">
    <property type="entry name" value="NUDIX_hydrolase_dom"/>
</dbReference>
<dbReference type="GO" id="GO:0006753">
    <property type="term" value="P:nucleoside phosphate metabolic process"/>
    <property type="evidence" value="ECO:0007669"/>
    <property type="project" value="TreeGrafter"/>
</dbReference>
<gene>
    <name evidence="4" type="ORF">GYA55_08400</name>
</gene>
<evidence type="ECO:0000313" key="4">
    <source>
        <dbReference type="EMBL" id="NMC63176.1"/>
    </source>
</evidence>
<dbReference type="Gene3D" id="3.90.79.10">
    <property type="entry name" value="Nucleoside Triphosphate Pyrophosphohydrolase"/>
    <property type="match status" value="1"/>
</dbReference>
<dbReference type="Proteomes" id="UP000524246">
    <property type="component" value="Unassembled WGS sequence"/>
</dbReference>
<name>A0A7X9FSP5_9DELT</name>
<protein>
    <submittedName>
        <fullName evidence="4">NUDIX hydrolase</fullName>
    </submittedName>
</protein>
<comment type="cofactor">
    <cofactor evidence="1">
        <name>Mg(2+)</name>
        <dbReference type="ChEBI" id="CHEBI:18420"/>
    </cofactor>
</comment>
<sequence>MTEENPWKKLSSKIVYENPWIQVQEDQVIQPDGKPGIYGIVNARLATGVLAMTESNEVYLVGQYRYPTEVYSWEIIEGGSERDESALETAKRELEEEAGLIADEWSELGKEFHLSNCFSSERARVFVARKLHEVQSRPEGTEILKVKKVPFSEALRMVDSGEIVDAVTIIALFRAQRELEL</sequence>
<evidence type="ECO:0000256" key="2">
    <source>
        <dbReference type="ARBA" id="ARBA00022801"/>
    </source>
</evidence>
<dbReference type="InterPro" id="IPR015797">
    <property type="entry name" value="NUDIX_hydrolase-like_dom_sf"/>
</dbReference>
<evidence type="ECO:0000313" key="5">
    <source>
        <dbReference type="Proteomes" id="UP000524246"/>
    </source>
</evidence>
<dbReference type="GO" id="GO:0019693">
    <property type="term" value="P:ribose phosphate metabolic process"/>
    <property type="evidence" value="ECO:0007669"/>
    <property type="project" value="TreeGrafter"/>
</dbReference>
<dbReference type="PROSITE" id="PS00893">
    <property type="entry name" value="NUDIX_BOX"/>
    <property type="match status" value="1"/>
</dbReference>
<dbReference type="EMBL" id="JAAZON010000373">
    <property type="protein sequence ID" value="NMC63176.1"/>
    <property type="molecule type" value="Genomic_DNA"/>
</dbReference>
<dbReference type="CDD" id="cd24161">
    <property type="entry name" value="NUDIX_ADPRase_Ndx2"/>
    <property type="match status" value="1"/>
</dbReference>
<keyword evidence="2 4" id="KW-0378">Hydrolase</keyword>
<feature type="domain" description="Nudix hydrolase" evidence="3">
    <location>
        <begin position="42"/>
        <end position="171"/>
    </location>
</feature>